<evidence type="ECO:0000256" key="4">
    <source>
        <dbReference type="ARBA" id="ARBA00023163"/>
    </source>
</evidence>
<feature type="compositionally biased region" description="Basic residues" evidence="6">
    <location>
        <begin position="62"/>
        <end position="77"/>
    </location>
</feature>
<dbReference type="GO" id="GO:0003677">
    <property type="term" value="F:DNA binding"/>
    <property type="evidence" value="ECO:0007669"/>
    <property type="project" value="UniProtKB-KW"/>
</dbReference>
<feature type="compositionally biased region" description="Basic residues" evidence="6">
    <location>
        <begin position="279"/>
        <end position="299"/>
    </location>
</feature>
<evidence type="ECO:0000313" key="7">
    <source>
        <dbReference type="EMBL" id="OMP13507.1"/>
    </source>
</evidence>
<evidence type="ECO:0000313" key="8">
    <source>
        <dbReference type="Proteomes" id="UP000187203"/>
    </source>
</evidence>
<evidence type="ECO:0000256" key="2">
    <source>
        <dbReference type="ARBA" id="ARBA00023015"/>
    </source>
</evidence>
<keyword evidence="8" id="KW-1185">Reference proteome</keyword>
<comment type="caution">
    <text evidence="7">The sequence shown here is derived from an EMBL/GenBank/DDBJ whole genome shotgun (WGS) entry which is preliminary data.</text>
</comment>
<organism evidence="7 8">
    <name type="scientific">Corchorus olitorius</name>
    <dbReference type="NCBI Taxonomy" id="93759"/>
    <lineage>
        <taxon>Eukaryota</taxon>
        <taxon>Viridiplantae</taxon>
        <taxon>Streptophyta</taxon>
        <taxon>Embryophyta</taxon>
        <taxon>Tracheophyta</taxon>
        <taxon>Spermatophyta</taxon>
        <taxon>Magnoliopsida</taxon>
        <taxon>eudicotyledons</taxon>
        <taxon>Gunneridae</taxon>
        <taxon>Pentapetalae</taxon>
        <taxon>rosids</taxon>
        <taxon>malvids</taxon>
        <taxon>Malvales</taxon>
        <taxon>Malvaceae</taxon>
        <taxon>Grewioideae</taxon>
        <taxon>Apeibeae</taxon>
        <taxon>Corchorus</taxon>
    </lineage>
</organism>
<sequence length="364" mass="40101">MDTALRPVLGRAQRQRPGRRARFRYRTARRADARCGFPHHRRHRFPRASTDRAARGAQAGAARRHGRPGPVRHPHPWRRSDGAQGVARRAVQPVSARLFAALAQRVVAHTRRRRARRVGRAQAAQSFSRRVAAVRHARHVGAQGIALPCLHAHRGTRDGHPDAGAAQGDGPGAVAACAAQPPRRQARRQRHGAGPIHGVSAAAPDRSDEDGACHARRAGARLRPRARHVRACANRRRQPHLDPVRRPEDVQRAGGQQPHSRDRYVNAWAAALRSVPLPRGRRARHHAHGRGRHAARRPRAGGGRPVTPSSAHYFWQTARRIASPSERGTTASQRGPSMVLVSTVPCWLSWISALTGRMRPALQS</sequence>
<dbReference type="AlphaFoldDB" id="A0A1R3L2I0"/>
<dbReference type="EMBL" id="AWUE01004067">
    <property type="protein sequence ID" value="OMP13507.1"/>
    <property type="molecule type" value="Genomic_DNA"/>
</dbReference>
<feature type="region of interest" description="Disordered" evidence="6">
    <location>
        <begin position="156"/>
        <end position="262"/>
    </location>
</feature>
<accession>A0A1R3L2I0</accession>
<dbReference type="Proteomes" id="UP000187203">
    <property type="component" value="Unassembled WGS sequence"/>
</dbReference>
<evidence type="ECO:0000256" key="5">
    <source>
        <dbReference type="ARBA" id="ARBA00023242"/>
    </source>
</evidence>
<gene>
    <name evidence="7" type="ORF">COLO4_01531</name>
</gene>
<feature type="region of interest" description="Disordered" evidence="6">
    <location>
        <begin position="1"/>
        <end position="20"/>
    </location>
</feature>
<evidence type="ECO:0000256" key="3">
    <source>
        <dbReference type="ARBA" id="ARBA00023125"/>
    </source>
</evidence>
<proteinExistence type="predicted"/>
<dbReference type="GO" id="GO:0003700">
    <property type="term" value="F:DNA-binding transcription factor activity"/>
    <property type="evidence" value="ECO:0007669"/>
    <property type="project" value="InterPro"/>
</dbReference>
<keyword evidence="4" id="KW-0804">Transcription</keyword>
<name>A0A1R3L2I0_9ROSI</name>
<keyword evidence="5" id="KW-0539">Nucleus</keyword>
<feature type="compositionally biased region" description="Basic residues" evidence="6">
    <location>
        <begin position="214"/>
        <end position="238"/>
    </location>
</feature>
<dbReference type="InterPro" id="IPR001289">
    <property type="entry name" value="NFYA"/>
</dbReference>
<feature type="region of interest" description="Disordered" evidence="6">
    <location>
        <begin position="279"/>
        <end position="309"/>
    </location>
</feature>
<feature type="compositionally biased region" description="Low complexity" evidence="6">
    <location>
        <begin position="162"/>
        <end position="183"/>
    </location>
</feature>
<comment type="subcellular location">
    <subcellularLocation>
        <location evidence="1">Nucleus</location>
    </subcellularLocation>
</comment>
<keyword evidence="3" id="KW-0238">DNA-binding</keyword>
<feature type="compositionally biased region" description="Basic and acidic residues" evidence="6">
    <location>
        <begin position="239"/>
        <end position="251"/>
    </location>
</feature>
<feature type="region of interest" description="Disordered" evidence="6">
    <location>
        <begin position="44"/>
        <end position="89"/>
    </location>
</feature>
<evidence type="ECO:0000256" key="6">
    <source>
        <dbReference type="SAM" id="MobiDB-lite"/>
    </source>
</evidence>
<evidence type="ECO:0000256" key="1">
    <source>
        <dbReference type="ARBA" id="ARBA00004123"/>
    </source>
</evidence>
<reference evidence="8" key="1">
    <citation type="submission" date="2013-09" db="EMBL/GenBank/DDBJ databases">
        <title>Corchorus olitorius genome sequencing.</title>
        <authorList>
            <person name="Alam M."/>
            <person name="Haque M.S."/>
            <person name="Islam M.S."/>
            <person name="Emdad E.M."/>
            <person name="Islam M.M."/>
            <person name="Ahmed B."/>
            <person name="Halim A."/>
            <person name="Hossen Q.M.M."/>
            <person name="Hossain M.Z."/>
            <person name="Ahmed R."/>
            <person name="Khan M.M."/>
            <person name="Islam R."/>
            <person name="Rashid M.M."/>
            <person name="Khan S.A."/>
            <person name="Rahman M.S."/>
            <person name="Alam M."/>
            <person name="Yahiya A.S."/>
            <person name="Khan M.S."/>
            <person name="Azam M.S."/>
            <person name="Haque T."/>
            <person name="Lashkar M.Z.H."/>
            <person name="Akhand A.I."/>
            <person name="Morshed G."/>
            <person name="Roy S."/>
            <person name="Uddin K.S."/>
            <person name="Rabeya T."/>
            <person name="Hossain A.S."/>
            <person name="Chowdhury A."/>
            <person name="Snigdha A.R."/>
            <person name="Mortoza M.S."/>
            <person name="Matin S.A."/>
            <person name="Hoque S.M.E."/>
            <person name="Islam M.K."/>
            <person name="Roy D.K."/>
            <person name="Haider R."/>
            <person name="Moosa M.M."/>
            <person name="Elias S.M."/>
            <person name="Hasan A.M."/>
            <person name="Jahan S."/>
            <person name="Shafiuddin M."/>
            <person name="Mahmood N."/>
            <person name="Shommy N.S."/>
        </authorList>
    </citation>
    <scope>NUCLEOTIDE SEQUENCE [LARGE SCALE GENOMIC DNA]</scope>
    <source>
        <strain evidence="8">cv. O-4</strain>
    </source>
</reference>
<dbReference type="GO" id="GO:0005634">
    <property type="term" value="C:nucleus"/>
    <property type="evidence" value="ECO:0007669"/>
    <property type="project" value="UniProtKB-SubCell"/>
</dbReference>
<dbReference type="PROSITE" id="PS51152">
    <property type="entry name" value="NFYA_HAP2_2"/>
    <property type="match status" value="1"/>
</dbReference>
<protein>
    <submittedName>
        <fullName evidence="7">Uncharacterized protein</fullName>
    </submittedName>
</protein>
<keyword evidence="2" id="KW-0805">Transcription regulation</keyword>